<dbReference type="PANTHER" id="PTHR24126:SF68">
    <property type="entry name" value="ANKYRIN REPEAT AND SOCS BOX CONTAINING 18"/>
    <property type="match status" value="1"/>
</dbReference>
<reference evidence="4" key="1">
    <citation type="submission" date="2023-06" db="EMBL/GenBank/DDBJ databases">
        <title>Genome-scale phylogeny and comparative genomics of the fungal order Sordariales.</title>
        <authorList>
            <consortium name="Lawrence Berkeley National Laboratory"/>
            <person name="Hensen N."/>
            <person name="Bonometti L."/>
            <person name="Westerberg I."/>
            <person name="Brannstrom I.O."/>
            <person name="Guillou S."/>
            <person name="Cros-Aarteil S."/>
            <person name="Calhoun S."/>
            <person name="Haridas S."/>
            <person name="Kuo A."/>
            <person name="Mondo S."/>
            <person name="Pangilinan J."/>
            <person name="Riley R."/>
            <person name="Labutti K."/>
            <person name="Andreopoulos B."/>
            <person name="Lipzen A."/>
            <person name="Chen C."/>
            <person name="Yanf M."/>
            <person name="Daum C."/>
            <person name="Ng V."/>
            <person name="Clum A."/>
            <person name="Steindorff A."/>
            <person name="Ohm R."/>
            <person name="Martin F."/>
            <person name="Silar P."/>
            <person name="Natvig D."/>
            <person name="Lalanne C."/>
            <person name="Gautier V."/>
            <person name="Ament-Velasquez S.L."/>
            <person name="Kruys A."/>
            <person name="Hutchinson M.I."/>
            <person name="Powell A.J."/>
            <person name="Barry K."/>
            <person name="Miller A.N."/>
            <person name="Grigoriev I.V."/>
            <person name="Debuchy R."/>
            <person name="Gladieux P."/>
            <person name="Thoren M.H."/>
            <person name="Johannesson H."/>
        </authorList>
    </citation>
    <scope>NUCLEOTIDE SEQUENCE</scope>
    <source>
        <strain evidence="4">SMH2532-1</strain>
    </source>
</reference>
<dbReference type="PROSITE" id="PS50088">
    <property type="entry name" value="ANK_REPEAT"/>
    <property type="match status" value="2"/>
</dbReference>
<keyword evidence="2 3" id="KW-0040">ANK repeat</keyword>
<dbReference type="PROSITE" id="PS50297">
    <property type="entry name" value="ANK_REP_REGION"/>
    <property type="match status" value="2"/>
</dbReference>
<dbReference type="PANTHER" id="PTHR24126">
    <property type="entry name" value="ANKYRIN REPEAT, PH AND SEC7 DOMAIN CONTAINING PROTEIN SECG-RELATED"/>
    <property type="match status" value="1"/>
</dbReference>
<dbReference type="GO" id="GO:0061629">
    <property type="term" value="F:RNA polymerase II-specific DNA-binding transcription factor binding"/>
    <property type="evidence" value="ECO:0007669"/>
    <property type="project" value="TreeGrafter"/>
</dbReference>
<keyword evidence="1" id="KW-0677">Repeat</keyword>
<feature type="repeat" description="ANK" evidence="3">
    <location>
        <begin position="488"/>
        <end position="520"/>
    </location>
</feature>
<evidence type="ECO:0000256" key="2">
    <source>
        <dbReference type="ARBA" id="ARBA00023043"/>
    </source>
</evidence>
<gene>
    <name evidence="4" type="ORF">B0T16DRAFT_505035</name>
</gene>
<dbReference type="EMBL" id="JAULSV010000002">
    <property type="protein sequence ID" value="KAK0652512.1"/>
    <property type="molecule type" value="Genomic_DNA"/>
</dbReference>
<dbReference type="InterPro" id="IPR036770">
    <property type="entry name" value="Ankyrin_rpt-contain_sf"/>
</dbReference>
<evidence type="ECO:0000256" key="3">
    <source>
        <dbReference type="PROSITE-ProRule" id="PRU00023"/>
    </source>
</evidence>
<dbReference type="Gene3D" id="1.25.40.20">
    <property type="entry name" value="Ankyrin repeat-containing domain"/>
    <property type="match status" value="2"/>
</dbReference>
<dbReference type="GO" id="GO:0005634">
    <property type="term" value="C:nucleus"/>
    <property type="evidence" value="ECO:0007669"/>
    <property type="project" value="TreeGrafter"/>
</dbReference>
<accession>A0AA39YJ53</accession>
<feature type="repeat" description="ANK" evidence="3">
    <location>
        <begin position="521"/>
        <end position="553"/>
    </location>
</feature>
<comment type="caution">
    <text evidence="4">The sequence shown here is derived from an EMBL/GenBank/DDBJ whole genome shotgun (WGS) entry which is preliminary data.</text>
</comment>
<sequence>MEAAFAIVGAADVAVRATCKLWALSDAWRDAPADLFKLRDDLTRTERFYAEIQQHVTNSRSSALGASYLRQDLQSMIEEGAITLRQIEAIVDGLVAPGNDGPDEKHCKNDAAGVGKRRKLRWLKQSAKVTRLRKELAHTRSNICQLLITQNISMSREIDTSLDVTQRELTSQMQRLSTSLVASQYTLLAQMDNRFRALESTLLAVPSPTAPSNGKDLMDAFNTPRPPAPAPFDAPAKRASFCDISCTCTCHRATQNTWMRITLLWSIAGVMAVSTSGRGSQSCTNPHCRDSKQGQSQPFRDVHIIYHLPDWLARTTISAFFSTNLNGSPQMNLRVHNRRNFQDLWGPRGIGQYIELSDTEGVKSLLRSGDTSVYDVFGPTQWPALWWAFNNGVRTHNLSIIKLLLQAGADPFQRLEAAHNRSVMTVAFQVYTANDPKDRDLATVLPIAKYLDDSDLSPVHLAILNITHVSLAELLPSHLDKINTPNIDGFTPLHVAAIRGDADSAKVLIRYGAELEALSTFRNTPLYYACAYGHYQVASLLLQAGANVHARDLVDRQPIHAAAAHDSSLPGASTDLVSLLLQYDADVNSEVPDVGNPLQYAVFSGSTDTAKALLDWGAEAKSAILTSIHKCRHEMARLLLSYKVDLSCVDEDDNQSVLHNLALTGDEEMMLIFAQEFRRRGGGEVNTGSKDAQGKTAATLFEERGPTQELRNAFQGLLDAVDGDFDGEEAADPELKGVEEEEEIFWDAEDGFTSAEVKEE</sequence>
<evidence type="ECO:0000256" key="1">
    <source>
        <dbReference type="ARBA" id="ARBA00022737"/>
    </source>
</evidence>
<protein>
    <submittedName>
        <fullName evidence="4">Ankyrin repeat-containing domain protein</fullName>
    </submittedName>
</protein>
<organism evidence="4 5">
    <name type="scientific">Cercophora newfieldiana</name>
    <dbReference type="NCBI Taxonomy" id="92897"/>
    <lineage>
        <taxon>Eukaryota</taxon>
        <taxon>Fungi</taxon>
        <taxon>Dikarya</taxon>
        <taxon>Ascomycota</taxon>
        <taxon>Pezizomycotina</taxon>
        <taxon>Sordariomycetes</taxon>
        <taxon>Sordariomycetidae</taxon>
        <taxon>Sordariales</taxon>
        <taxon>Lasiosphaeriaceae</taxon>
        <taxon>Cercophora</taxon>
    </lineage>
</organism>
<dbReference type="Pfam" id="PF12796">
    <property type="entry name" value="Ank_2"/>
    <property type="match status" value="1"/>
</dbReference>
<dbReference type="GO" id="GO:0006357">
    <property type="term" value="P:regulation of transcription by RNA polymerase II"/>
    <property type="evidence" value="ECO:0007669"/>
    <property type="project" value="TreeGrafter"/>
</dbReference>
<dbReference type="SMART" id="SM00248">
    <property type="entry name" value="ANK"/>
    <property type="match status" value="7"/>
</dbReference>
<dbReference type="PRINTS" id="PR01415">
    <property type="entry name" value="ANKYRIN"/>
</dbReference>
<evidence type="ECO:0000313" key="5">
    <source>
        <dbReference type="Proteomes" id="UP001174936"/>
    </source>
</evidence>
<dbReference type="SUPFAM" id="SSF48403">
    <property type="entry name" value="Ankyrin repeat"/>
    <property type="match status" value="1"/>
</dbReference>
<name>A0AA39YJ53_9PEZI</name>
<evidence type="ECO:0000313" key="4">
    <source>
        <dbReference type="EMBL" id="KAK0652512.1"/>
    </source>
</evidence>
<dbReference type="AlphaFoldDB" id="A0AA39YJ53"/>
<dbReference type="InterPro" id="IPR002110">
    <property type="entry name" value="Ankyrin_rpt"/>
</dbReference>
<dbReference type="Proteomes" id="UP001174936">
    <property type="component" value="Unassembled WGS sequence"/>
</dbReference>
<proteinExistence type="predicted"/>
<keyword evidence="5" id="KW-1185">Reference proteome</keyword>